<proteinExistence type="predicted"/>
<gene>
    <name evidence="1" type="ORF">DACRYDRAFT_20747</name>
</gene>
<name>M5G1L6_DACPD</name>
<sequence length="107" mass="11059">MGKAACAGSLLSFRASAGGVAYVACLPAECSLARVINTACEGLRSAQLSPGNDDVWGYCQARQIAGGGESGLPRRGSGPGEVRTPWGPRFEFRSSLGRVNTILISVD</sequence>
<dbReference type="EMBL" id="JH795858">
    <property type="protein sequence ID" value="EJU04111.1"/>
    <property type="molecule type" value="Genomic_DNA"/>
</dbReference>
<keyword evidence="2" id="KW-1185">Reference proteome</keyword>
<dbReference type="Proteomes" id="UP000030653">
    <property type="component" value="Unassembled WGS sequence"/>
</dbReference>
<reference evidence="1 2" key="1">
    <citation type="journal article" date="2012" name="Science">
        <title>The Paleozoic origin of enzymatic lignin decomposition reconstructed from 31 fungal genomes.</title>
        <authorList>
            <person name="Floudas D."/>
            <person name="Binder M."/>
            <person name="Riley R."/>
            <person name="Barry K."/>
            <person name="Blanchette R.A."/>
            <person name="Henrissat B."/>
            <person name="Martinez A.T."/>
            <person name="Otillar R."/>
            <person name="Spatafora J.W."/>
            <person name="Yadav J.S."/>
            <person name="Aerts A."/>
            <person name="Benoit I."/>
            <person name="Boyd A."/>
            <person name="Carlson A."/>
            <person name="Copeland A."/>
            <person name="Coutinho P.M."/>
            <person name="de Vries R.P."/>
            <person name="Ferreira P."/>
            <person name="Findley K."/>
            <person name="Foster B."/>
            <person name="Gaskell J."/>
            <person name="Glotzer D."/>
            <person name="Gorecki P."/>
            <person name="Heitman J."/>
            <person name="Hesse C."/>
            <person name="Hori C."/>
            <person name="Igarashi K."/>
            <person name="Jurgens J.A."/>
            <person name="Kallen N."/>
            <person name="Kersten P."/>
            <person name="Kohler A."/>
            <person name="Kuees U."/>
            <person name="Kumar T.K.A."/>
            <person name="Kuo A."/>
            <person name="LaButti K."/>
            <person name="Larrondo L.F."/>
            <person name="Lindquist E."/>
            <person name="Ling A."/>
            <person name="Lombard V."/>
            <person name="Lucas S."/>
            <person name="Lundell T."/>
            <person name="Martin R."/>
            <person name="McLaughlin D.J."/>
            <person name="Morgenstern I."/>
            <person name="Morin E."/>
            <person name="Murat C."/>
            <person name="Nagy L.G."/>
            <person name="Nolan M."/>
            <person name="Ohm R.A."/>
            <person name="Patyshakuliyeva A."/>
            <person name="Rokas A."/>
            <person name="Ruiz-Duenas F.J."/>
            <person name="Sabat G."/>
            <person name="Salamov A."/>
            <person name="Samejima M."/>
            <person name="Schmutz J."/>
            <person name="Slot J.C."/>
            <person name="St John F."/>
            <person name="Stenlid J."/>
            <person name="Sun H."/>
            <person name="Sun S."/>
            <person name="Syed K."/>
            <person name="Tsang A."/>
            <person name="Wiebenga A."/>
            <person name="Young D."/>
            <person name="Pisabarro A."/>
            <person name="Eastwood D.C."/>
            <person name="Martin F."/>
            <person name="Cullen D."/>
            <person name="Grigoriev I.V."/>
            <person name="Hibbett D.S."/>
        </authorList>
    </citation>
    <scope>NUCLEOTIDE SEQUENCE [LARGE SCALE GENOMIC DNA]</scope>
    <source>
        <strain evidence="1 2">DJM-731 SS1</strain>
    </source>
</reference>
<protein>
    <submittedName>
        <fullName evidence="1">Uncharacterized protein</fullName>
    </submittedName>
</protein>
<dbReference type="HOGENOM" id="CLU_2209925_0_0_1"/>
<dbReference type="GeneID" id="63687124"/>
<evidence type="ECO:0000313" key="1">
    <source>
        <dbReference type="EMBL" id="EJU04111.1"/>
    </source>
</evidence>
<accession>M5G1L6</accession>
<dbReference type="RefSeq" id="XP_040631005.1">
    <property type="nucleotide sequence ID" value="XM_040772062.1"/>
</dbReference>
<evidence type="ECO:0000313" key="2">
    <source>
        <dbReference type="Proteomes" id="UP000030653"/>
    </source>
</evidence>
<organism evidence="1 2">
    <name type="scientific">Dacryopinax primogenitus (strain DJM 731)</name>
    <name type="common">Brown rot fungus</name>
    <dbReference type="NCBI Taxonomy" id="1858805"/>
    <lineage>
        <taxon>Eukaryota</taxon>
        <taxon>Fungi</taxon>
        <taxon>Dikarya</taxon>
        <taxon>Basidiomycota</taxon>
        <taxon>Agaricomycotina</taxon>
        <taxon>Dacrymycetes</taxon>
        <taxon>Dacrymycetales</taxon>
        <taxon>Dacrymycetaceae</taxon>
        <taxon>Dacryopinax</taxon>
    </lineage>
</organism>
<dbReference type="AlphaFoldDB" id="M5G1L6"/>